<sequence length="423" mass="49516">MKYFILNFKYLFFLLVLFTSCKHNQEEKIPEIPVVEQTDKISKKPIETATEFKKEFFKLPLKNLPIIDSTSFDSFIEAEDYKNINAEAFQLPYIYKNWYNEDYNFKAISGYRLEFSKDFYTAVLTVKKGDNEMETTLINYDLKGNIIDFKLIAYDEIAEGFFKTVSNIDKDKIAIKNIEWTDEGHESTDIFKINSEGKIIIMTNDEILINNVINHLHVDKLKIKTDLIVQKFIKDSNETIVVIPEIVEEGEEYFVLNTHIVIYNNQTGKVTHSYFESSKTNDWVSDAIRLGSINIDKKLYLVKENTNAFGVIVEYFGSSRVNPYYKKMLSLFVKENGKLRNILHNYNFEENTGEWNGACEGEFHAEKTEFIFTTDKTNDYFDIIVKKTLTKTTNFETEIGDCDYNEEIKRETSVLKFDGKQYK</sequence>
<dbReference type="PROSITE" id="PS51257">
    <property type="entry name" value="PROKAR_LIPOPROTEIN"/>
    <property type="match status" value="1"/>
</dbReference>
<protein>
    <recommendedName>
        <fullName evidence="3">Lipoprotein</fullName>
    </recommendedName>
</protein>
<reference evidence="1 2" key="1">
    <citation type="submission" date="2021-06" db="EMBL/GenBank/DDBJ databases">
        <title>Whole genome sequences of Flavobacterium sp. KK2020170 and assembly.</title>
        <authorList>
            <person name="Kitahara K."/>
            <person name="Miyoshi S."/>
            <person name="Uesaka K."/>
        </authorList>
    </citation>
    <scope>NUCLEOTIDE SEQUENCE [LARGE SCALE GENOMIC DNA]</scope>
    <source>
        <strain evidence="1 2">KK2020170</strain>
    </source>
</reference>
<dbReference type="EMBL" id="AP024749">
    <property type="protein sequence ID" value="BCY28949.1"/>
    <property type="molecule type" value="Genomic_DNA"/>
</dbReference>
<dbReference type="RefSeq" id="WP_221258053.1">
    <property type="nucleotide sequence ID" value="NZ_AP024749.1"/>
</dbReference>
<dbReference type="Proteomes" id="UP000825258">
    <property type="component" value="Chromosome"/>
</dbReference>
<evidence type="ECO:0008006" key="3">
    <source>
        <dbReference type="Google" id="ProtNLM"/>
    </source>
</evidence>
<accession>A0ABN6HX22</accession>
<organism evidence="1 2">
    <name type="scientific">Flavobacterium okayamense</name>
    <dbReference type="NCBI Taxonomy" id="2830782"/>
    <lineage>
        <taxon>Bacteria</taxon>
        <taxon>Pseudomonadati</taxon>
        <taxon>Bacteroidota</taxon>
        <taxon>Flavobacteriia</taxon>
        <taxon>Flavobacteriales</taxon>
        <taxon>Flavobacteriaceae</taxon>
        <taxon>Flavobacterium</taxon>
    </lineage>
</organism>
<keyword evidence="2" id="KW-1185">Reference proteome</keyword>
<gene>
    <name evidence="1" type="ORF">KK2020170_18170</name>
</gene>
<proteinExistence type="predicted"/>
<evidence type="ECO:0000313" key="2">
    <source>
        <dbReference type="Proteomes" id="UP000825258"/>
    </source>
</evidence>
<evidence type="ECO:0000313" key="1">
    <source>
        <dbReference type="EMBL" id="BCY28949.1"/>
    </source>
</evidence>
<name>A0ABN6HX22_9FLAO</name>